<reference evidence="3" key="1">
    <citation type="submission" date="2012-02" db="EMBL/GenBank/DDBJ databases">
        <title>The complete genome of Frateuria aurantia DSM 6220.</title>
        <authorList>
            <consortium name="US DOE Joint Genome Institute (JGI-PGF)"/>
            <person name="Lucas S."/>
            <person name="Copeland A."/>
            <person name="Lapidus A."/>
            <person name="Glavina del Rio T."/>
            <person name="Dalin E."/>
            <person name="Tice H."/>
            <person name="Bruce D."/>
            <person name="Goodwin L."/>
            <person name="Pitluck S."/>
            <person name="Peters L."/>
            <person name="Ovchinnikova G."/>
            <person name="Teshima H."/>
            <person name="Kyrpides N."/>
            <person name="Mavromatis K."/>
            <person name="Ivanova N."/>
            <person name="Brettin T."/>
            <person name="Detter J.C."/>
            <person name="Han C."/>
            <person name="Larimer F."/>
            <person name="Land M."/>
            <person name="Hauser L."/>
            <person name="Markowitz V."/>
            <person name="Cheng J.-F."/>
            <person name="Hugenholtz P."/>
            <person name="Woyke T."/>
            <person name="Wu D."/>
            <person name="Brambilla E."/>
            <person name="Klenk H.-P."/>
            <person name="Eisen J.A."/>
        </authorList>
    </citation>
    <scope>NUCLEOTIDE SEQUENCE</scope>
    <source>
        <strain evidence="3">DSM 6220</strain>
    </source>
</reference>
<dbReference type="OrthoDB" id="7000272at2"/>
<dbReference type="Pfam" id="PF06980">
    <property type="entry name" value="DUF1302"/>
    <property type="match status" value="1"/>
</dbReference>
<evidence type="ECO:0008006" key="5">
    <source>
        <dbReference type="Google" id="ProtNLM"/>
    </source>
</evidence>
<dbReference type="HOGENOM" id="CLU_016532_0_0_6"/>
<evidence type="ECO:0000313" key="4">
    <source>
        <dbReference type="Proteomes" id="UP000005234"/>
    </source>
</evidence>
<dbReference type="Proteomes" id="UP000005234">
    <property type="component" value="Chromosome"/>
</dbReference>
<accession>H8L1X3</accession>
<feature type="region of interest" description="Disordered" evidence="1">
    <location>
        <begin position="61"/>
        <end position="82"/>
    </location>
</feature>
<protein>
    <recommendedName>
        <fullName evidence="5">DUF1302 domain-containing protein</fullName>
    </recommendedName>
</protein>
<evidence type="ECO:0000313" key="3">
    <source>
        <dbReference type="EMBL" id="AFC86386.1"/>
    </source>
</evidence>
<dbReference type="RefSeq" id="WP_014403389.1">
    <property type="nucleotide sequence ID" value="NC_017033.1"/>
</dbReference>
<keyword evidence="4" id="KW-1185">Reference proteome</keyword>
<evidence type="ECO:0000256" key="1">
    <source>
        <dbReference type="SAM" id="MobiDB-lite"/>
    </source>
</evidence>
<dbReference type="InterPro" id="IPR010727">
    <property type="entry name" value="DUF1302"/>
</dbReference>
<dbReference type="AlphaFoldDB" id="H8L1X3"/>
<dbReference type="eggNOG" id="COG3203">
    <property type="taxonomic scope" value="Bacteria"/>
</dbReference>
<proteinExistence type="predicted"/>
<dbReference type="KEGG" id="fau:Fraau_2002"/>
<feature type="chain" id="PRO_5003614835" description="DUF1302 domain-containing protein" evidence="2">
    <location>
        <begin position="29"/>
        <end position="626"/>
    </location>
</feature>
<dbReference type="STRING" id="767434.Fraau_2002"/>
<name>H8L1X3_FRAAD</name>
<evidence type="ECO:0000256" key="2">
    <source>
        <dbReference type="SAM" id="SignalP"/>
    </source>
</evidence>
<dbReference type="EMBL" id="CP003350">
    <property type="protein sequence ID" value="AFC86386.1"/>
    <property type="molecule type" value="Genomic_DNA"/>
</dbReference>
<keyword evidence="2" id="KW-0732">Signal</keyword>
<sequence>MASTRSFPAPRTALCGALLVASAMPVHAVDFQLDGDEIKGVWKSRVVAGTGIRTSGRSRHLIGKGFNSEGKPKGGDGADTADDGNLNYGKGDVYSSLFKIVSSLDMSWHQFGFDVSARTWYDATQKNHEVPQGNSASGFAADQPLSDHGFDRSNKFSGFMLLNAYLYGHFDLGGSNGLDLRLGRQTVRWGEDMFVQNLNQINPIDYTTLHRPGTDAATEAQLPVEMLWGKWSVNDDLSVEMFYQWKWRPSEYDPCGTFFSSTDLGIDQSCSGIQSNAYYPLNAYSKGAGTWLSDGYMNSIGAILPGGRRIQGRNSGQWGLATHYTWEAAHTTFGGYYMNINSRSPLLDATTENPATQNNSVIAKLEAAGVPAAYAALSAKLSSITEFWEFPNDIHIAGLSAVTTINKWRLAGEASYTSNLPVQLNTADMFAALTRDGGPIGNRMANLSPGDTLRGYDRFDKTQVQFNFKRSFGRILGADSSMAMGELVWTHTNLPPLSQARYGRGFAWGYSPQYSDGTCSAVQNPQGCLAKGYFTRQAWAYRLRGQLNYSLPGHWTLSPSLQWGQDMHGYSPDYQLVQGRKLIVLGLAASHRRYSIAVNYSNWLGNDPYDTLIDHDFVSVAFSANF</sequence>
<organism evidence="3 4">
    <name type="scientific">Frateuria aurantia (strain ATCC 33424 / DSM 6220 / KCTC 2777 / LMG 1558 / NBRC 3245 / NCIMB 13370)</name>
    <name type="common">Acetobacter aurantius</name>
    <dbReference type="NCBI Taxonomy" id="767434"/>
    <lineage>
        <taxon>Bacteria</taxon>
        <taxon>Pseudomonadati</taxon>
        <taxon>Pseudomonadota</taxon>
        <taxon>Gammaproteobacteria</taxon>
        <taxon>Lysobacterales</taxon>
        <taxon>Rhodanobacteraceae</taxon>
        <taxon>Frateuria</taxon>
    </lineage>
</organism>
<gene>
    <name evidence="3" type="ordered locus">Fraau_2002</name>
</gene>
<feature type="signal peptide" evidence="2">
    <location>
        <begin position="1"/>
        <end position="28"/>
    </location>
</feature>